<dbReference type="InterPro" id="IPR048197">
    <property type="entry name" value="Papain_inhib"/>
</dbReference>
<dbReference type="PANTHER" id="PTHR31836:SF28">
    <property type="entry name" value="SRCR DOMAIN-CONTAINING PROTEIN-RELATED"/>
    <property type="match status" value="1"/>
</dbReference>
<evidence type="ECO:0000256" key="1">
    <source>
        <dbReference type="ARBA" id="ARBA00022729"/>
    </source>
</evidence>
<proteinExistence type="predicted"/>
<accession>A0ABQ3Q817</accession>
<evidence type="ECO:0000256" key="2">
    <source>
        <dbReference type="SAM" id="MobiDB-lite"/>
    </source>
</evidence>
<dbReference type="InterPro" id="IPR051477">
    <property type="entry name" value="Expansin_CellWall"/>
</dbReference>
<gene>
    <name evidence="4" type="ORF">Sdagh_51390</name>
</gene>
<dbReference type="RefSeq" id="WP_226535783.1">
    <property type="nucleotide sequence ID" value="NZ_BNDX01000014.1"/>
</dbReference>
<evidence type="ECO:0000259" key="3">
    <source>
        <dbReference type="Pfam" id="PF03330"/>
    </source>
</evidence>
<protein>
    <recommendedName>
        <fullName evidence="3">RlpA-like protein double-psi beta-barrel domain-containing protein</fullName>
    </recommendedName>
</protein>
<name>A0ABQ3Q817_9ACTN</name>
<keyword evidence="5" id="KW-1185">Reference proteome</keyword>
<comment type="caution">
    <text evidence="4">The sequence shown here is derived from an EMBL/GenBank/DDBJ whole genome shotgun (WGS) entry which is preliminary data.</text>
</comment>
<dbReference type="PANTHER" id="PTHR31836">
    <property type="match status" value="1"/>
</dbReference>
<reference evidence="4" key="1">
    <citation type="submission" date="2024-05" db="EMBL/GenBank/DDBJ databases">
        <title>Whole genome shotgun sequence of Streptomyces daghestanicus NBRC 12762.</title>
        <authorList>
            <person name="Komaki H."/>
            <person name="Tamura T."/>
        </authorList>
    </citation>
    <scope>NUCLEOTIDE SEQUENCE</scope>
    <source>
        <strain evidence="4">NBRC 12762</strain>
    </source>
</reference>
<dbReference type="Gene3D" id="2.40.40.10">
    <property type="entry name" value="RlpA-like domain"/>
    <property type="match status" value="1"/>
</dbReference>
<dbReference type="InterPro" id="IPR036908">
    <property type="entry name" value="RlpA-like_sf"/>
</dbReference>
<feature type="region of interest" description="Disordered" evidence="2">
    <location>
        <begin position="86"/>
        <end position="108"/>
    </location>
</feature>
<dbReference type="Pfam" id="PF03330">
    <property type="entry name" value="DPBB_1"/>
    <property type="match status" value="1"/>
</dbReference>
<dbReference type="InterPro" id="IPR009009">
    <property type="entry name" value="RlpA-like_DPBB"/>
</dbReference>
<organism evidence="4 5">
    <name type="scientific">Streptomyces daghestanicus</name>
    <dbReference type="NCBI Taxonomy" id="66885"/>
    <lineage>
        <taxon>Bacteria</taxon>
        <taxon>Bacillati</taxon>
        <taxon>Actinomycetota</taxon>
        <taxon>Actinomycetes</taxon>
        <taxon>Kitasatosporales</taxon>
        <taxon>Streptomycetaceae</taxon>
        <taxon>Streptomyces</taxon>
    </lineage>
</organism>
<dbReference type="SUPFAM" id="SSF50685">
    <property type="entry name" value="Barwin-like endoglucanases"/>
    <property type="match status" value="1"/>
</dbReference>
<feature type="domain" description="RlpA-like protein double-psi beta-barrel" evidence="3">
    <location>
        <begin position="24"/>
        <end position="75"/>
    </location>
</feature>
<dbReference type="Proteomes" id="UP001052655">
    <property type="component" value="Unassembled WGS sequence"/>
</dbReference>
<dbReference type="EMBL" id="BNDX01000014">
    <property type="protein sequence ID" value="GHI33409.1"/>
    <property type="molecule type" value="Genomic_DNA"/>
</dbReference>
<evidence type="ECO:0000313" key="4">
    <source>
        <dbReference type="EMBL" id="GHI33409.1"/>
    </source>
</evidence>
<evidence type="ECO:0000313" key="5">
    <source>
        <dbReference type="Proteomes" id="UP001052655"/>
    </source>
</evidence>
<dbReference type="CDD" id="cd22273">
    <property type="entry name" value="DPBB_SPI-like"/>
    <property type="match status" value="1"/>
</dbReference>
<keyword evidence="1" id="KW-0732">Signal</keyword>
<sequence>MDAATEDLVAVSHEWWTSADPNQDPLCDGVSVQVSYGGKTITVPVKDMCPSCDSGHLDLSQSAFEQLAPLEKGLVEGITWKFVTEDGKDIAPPTGGEAPLRPTRPSRRGTRLRTWRRGSRRRCWRRRGRRDCGTRRWRSCWTVAGARPR</sequence>